<dbReference type="Pfam" id="PF08982">
    <property type="entry name" value="AtaL"/>
    <property type="match status" value="1"/>
</dbReference>
<dbReference type="Gene3D" id="3.30.530.20">
    <property type="match status" value="1"/>
</dbReference>
<keyword evidence="2" id="KW-1185">Reference proteome</keyword>
<protein>
    <submittedName>
        <fullName evidence="1">Uncharacterized protein</fullName>
    </submittedName>
</protein>
<reference evidence="1 2" key="1">
    <citation type="submission" date="2024-09" db="EMBL/GenBank/DDBJ databases">
        <title>Rethinking Asexuality: The Enigmatic Case of Functional Sexual Genes in Lepraria (Stereocaulaceae).</title>
        <authorList>
            <person name="Doellman M."/>
            <person name="Sun Y."/>
            <person name="Barcenas-Pena A."/>
            <person name="Lumbsch H.T."/>
            <person name="Grewe F."/>
        </authorList>
    </citation>
    <scope>NUCLEOTIDE SEQUENCE [LARGE SCALE GENOMIC DNA]</scope>
    <source>
        <strain evidence="1 2">Grewe 0041</strain>
    </source>
</reference>
<dbReference type="SUPFAM" id="SSF55961">
    <property type="entry name" value="Bet v1-like"/>
    <property type="match status" value="1"/>
</dbReference>
<sequence>MVILYQSQTLAINSPSASPTLSIDEMWEVMLLKCRKPELFVAPMSGSAIIEETPTFMKRSVTLKEGMGPPGGEAIEELQIRAPWKIDFYNLNSGAFINNTVPKARTRQTSTLPSTSSGRTPICKRGVKRRKKC</sequence>
<gene>
    <name evidence="1" type="ORF">ABVK25_002507</name>
</gene>
<dbReference type="InterPro" id="IPR015075">
    <property type="entry name" value="AtaL"/>
</dbReference>
<organism evidence="1 2">
    <name type="scientific">Lepraria finkii</name>
    <dbReference type="NCBI Taxonomy" id="1340010"/>
    <lineage>
        <taxon>Eukaryota</taxon>
        <taxon>Fungi</taxon>
        <taxon>Dikarya</taxon>
        <taxon>Ascomycota</taxon>
        <taxon>Pezizomycotina</taxon>
        <taxon>Lecanoromycetes</taxon>
        <taxon>OSLEUM clade</taxon>
        <taxon>Lecanoromycetidae</taxon>
        <taxon>Lecanorales</taxon>
        <taxon>Lecanorineae</taxon>
        <taxon>Stereocaulaceae</taxon>
        <taxon>Lepraria</taxon>
    </lineage>
</organism>
<proteinExistence type="predicted"/>
<accession>A0ABR4BL18</accession>
<evidence type="ECO:0000313" key="2">
    <source>
        <dbReference type="Proteomes" id="UP001590951"/>
    </source>
</evidence>
<dbReference type="Proteomes" id="UP001590951">
    <property type="component" value="Unassembled WGS sequence"/>
</dbReference>
<comment type="caution">
    <text evidence="1">The sequence shown here is derived from an EMBL/GenBank/DDBJ whole genome shotgun (WGS) entry which is preliminary data.</text>
</comment>
<dbReference type="InterPro" id="IPR023393">
    <property type="entry name" value="START-like_dom_sf"/>
</dbReference>
<evidence type="ECO:0000313" key="1">
    <source>
        <dbReference type="EMBL" id="KAL2057454.1"/>
    </source>
</evidence>
<name>A0ABR4BL18_9LECA</name>
<dbReference type="EMBL" id="JBHFEH010000005">
    <property type="protein sequence ID" value="KAL2057454.1"/>
    <property type="molecule type" value="Genomic_DNA"/>
</dbReference>